<dbReference type="PROSITE" id="PS50056">
    <property type="entry name" value="TYR_PHOSPHATASE_2"/>
    <property type="match status" value="1"/>
</dbReference>
<evidence type="ECO:0000256" key="1">
    <source>
        <dbReference type="ARBA" id="ARBA00008601"/>
    </source>
</evidence>
<evidence type="ECO:0000259" key="8">
    <source>
        <dbReference type="PROSITE" id="PS50056"/>
    </source>
</evidence>
<keyword evidence="2" id="KW-0378">Hydrolase</keyword>
<dbReference type="InterPro" id="IPR000340">
    <property type="entry name" value="Dual-sp_phosphatase_cat-dom"/>
</dbReference>
<dbReference type="GO" id="GO:0004725">
    <property type="term" value="F:protein tyrosine phosphatase activity"/>
    <property type="evidence" value="ECO:0007669"/>
    <property type="project" value="TreeGrafter"/>
</dbReference>
<dbReference type="PANTHER" id="PTHR45948:SF2">
    <property type="entry name" value="DUAL SPECIFICITY PROTEIN PHOSPHATASE"/>
    <property type="match status" value="1"/>
</dbReference>
<dbReference type="EMBL" id="ML119665">
    <property type="protein sequence ID" value="RPA83281.1"/>
    <property type="molecule type" value="Genomic_DNA"/>
</dbReference>
<dbReference type="InterPro" id="IPR020422">
    <property type="entry name" value="TYR_PHOSPHATASE_DUAL_dom"/>
</dbReference>
<comment type="catalytic activity">
    <reaction evidence="5">
        <text>O-phospho-L-threonyl-[protein] + H2O = L-threonyl-[protein] + phosphate</text>
        <dbReference type="Rhea" id="RHEA:47004"/>
        <dbReference type="Rhea" id="RHEA-COMP:11060"/>
        <dbReference type="Rhea" id="RHEA-COMP:11605"/>
        <dbReference type="ChEBI" id="CHEBI:15377"/>
        <dbReference type="ChEBI" id="CHEBI:30013"/>
        <dbReference type="ChEBI" id="CHEBI:43474"/>
        <dbReference type="ChEBI" id="CHEBI:61977"/>
        <dbReference type="EC" id="3.1.3.16"/>
    </reaction>
</comment>
<dbReference type="STRING" id="1160509.A0A3N4IGG8"/>
<feature type="domain" description="Tyrosine specific protein phosphatases" evidence="8">
    <location>
        <begin position="112"/>
        <end position="176"/>
    </location>
</feature>
<dbReference type="Pfam" id="PF00782">
    <property type="entry name" value="DSPc"/>
    <property type="match status" value="1"/>
</dbReference>
<feature type="domain" description="Tyrosine-protein phosphatase" evidence="7">
    <location>
        <begin position="8"/>
        <end position="195"/>
    </location>
</feature>
<dbReference type="Proteomes" id="UP000275078">
    <property type="component" value="Unassembled WGS sequence"/>
</dbReference>
<proteinExistence type="inferred from homology"/>
<gene>
    <name evidence="9" type="ORF">BJ508DRAFT_413473</name>
</gene>
<evidence type="ECO:0000256" key="5">
    <source>
        <dbReference type="ARBA" id="ARBA00048336"/>
    </source>
</evidence>
<evidence type="ECO:0000313" key="10">
    <source>
        <dbReference type="Proteomes" id="UP000275078"/>
    </source>
</evidence>
<dbReference type="InterPro" id="IPR029021">
    <property type="entry name" value="Prot-tyrosine_phosphatase-like"/>
</dbReference>
<feature type="compositionally biased region" description="Basic and acidic residues" evidence="6">
    <location>
        <begin position="276"/>
        <end position="286"/>
    </location>
</feature>
<feature type="region of interest" description="Disordered" evidence="6">
    <location>
        <begin position="270"/>
        <end position="314"/>
    </location>
</feature>
<dbReference type="CDD" id="cd14498">
    <property type="entry name" value="DSP"/>
    <property type="match status" value="1"/>
</dbReference>
<name>A0A3N4IGG8_ASCIM</name>
<accession>A0A3N4IGG8</accession>
<evidence type="ECO:0000259" key="7">
    <source>
        <dbReference type="PROSITE" id="PS50054"/>
    </source>
</evidence>
<dbReference type="AlphaFoldDB" id="A0A3N4IGG8"/>
<comment type="similarity">
    <text evidence="1">Belongs to the protein-tyrosine phosphatase family. Non-receptor class dual specificity subfamily.</text>
</comment>
<organism evidence="9 10">
    <name type="scientific">Ascobolus immersus RN42</name>
    <dbReference type="NCBI Taxonomy" id="1160509"/>
    <lineage>
        <taxon>Eukaryota</taxon>
        <taxon>Fungi</taxon>
        <taxon>Dikarya</taxon>
        <taxon>Ascomycota</taxon>
        <taxon>Pezizomycotina</taxon>
        <taxon>Pezizomycetes</taxon>
        <taxon>Pezizales</taxon>
        <taxon>Ascobolaceae</taxon>
        <taxon>Ascobolus</taxon>
    </lineage>
</organism>
<feature type="compositionally biased region" description="Polar residues" evidence="6">
    <location>
        <begin position="303"/>
        <end position="314"/>
    </location>
</feature>
<dbReference type="GO" id="GO:0007165">
    <property type="term" value="P:signal transduction"/>
    <property type="evidence" value="ECO:0007669"/>
    <property type="project" value="TreeGrafter"/>
</dbReference>
<evidence type="ECO:0000256" key="4">
    <source>
        <dbReference type="ARBA" id="ARBA00047761"/>
    </source>
</evidence>
<dbReference type="PANTHER" id="PTHR45948">
    <property type="entry name" value="DUAL SPECIFICITY PROTEIN PHOSPHATASE DDB_G0269404-RELATED"/>
    <property type="match status" value="1"/>
</dbReference>
<dbReference type="OrthoDB" id="10252009at2759"/>
<evidence type="ECO:0000313" key="9">
    <source>
        <dbReference type="EMBL" id="RPA83281.1"/>
    </source>
</evidence>
<dbReference type="Gene3D" id="3.90.190.10">
    <property type="entry name" value="Protein tyrosine phosphatase superfamily"/>
    <property type="match status" value="1"/>
</dbReference>
<comment type="catalytic activity">
    <reaction evidence="4">
        <text>O-phospho-L-seryl-[protein] + H2O = L-seryl-[protein] + phosphate</text>
        <dbReference type="Rhea" id="RHEA:20629"/>
        <dbReference type="Rhea" id="RHEA-COMP:9863"/>
        <dbReference type="Rhea" id="RHEA-COMP:11604"/>
        <dbReference type="ChEBI" id="CHEBI:15377"/>
        <dbReference type="ChEBI" id="CHEBI:29999"/>
        <dbReference type="ChEBI" id="CHEBI:43474"/>
        <dbReference type="ChEBI" id="CHEBI:83421"/>
        <dbReference type="EC" id="3.1.3.16"/>
    </reaction>
</comment>
<evidence type="ECO:0000256" key="3">
    <source>
        <dbReference type="ARBA" id="ARBA00022912"/>
    </source>
</evidence>
<dbReference type="PROSITE" id="PS50054">
    <property type="entry name" value="TYR_PHOSPHATASE_DUAL"/>
    <property type="match status" value="1"/>
</dbReference>
<dbReference type="GO" id="GO:0005829">
    <property type="term" value="C:cytosol"/>
    <property type="evidence" value="ECO:0007669"/>
    <property type="project" value="TreeGrafter"/>
</dbReference>
<dbReference type="GO" id="GO:0004722">
    <property type="term" value="F:protein serine/threonine phosphatase activity"/>
    <property type="evidence" value="ECO:0007669"/>
    <property type="project" value="UniProtKB-EC"/>
</dbReference>
<feature type="compositionally biased region" description="Basic and acidic residues" evidence="6">
    <location>
        <begin position="213"/>
        <end position="248"/>
    </location>
</feature>
<evidence type="ECO:0000256" key="2">
    <source>
        <dbReference type="ARBA" id="ARBA00022801"/>
    </source>
</evidence>
<dbReference type="SMART" id="SM00195">
    <property type="entry name" value="DSPc"/>
    <property type="match status" value="1"/>
</dbReference>
<dbReference type="SUPFAM" id="SSF52799">
    <property type="entry name" value="(Phosphotyrosine protein) phosphatases II"/>
    <property type="match status" value="1"/>
</dbReference>
<sequence length="314" mass="35194">MTDPLPTTMNKLPGERIYVGSLFAIREPNSLQEAGITHILTLLDTSFRPPPTYETVTLKQHVGPESHSQHDSNLLPISETFSSQDPDSKLVPTHLVIPLHDYPTSPLLPYLADATSYIRQALASNNNTGTVLVHCTMGRSRSCAVAAAYLISISDSDNRLTVQDALLKIKKARPSMNVSSGFVKQLEIWRSIGCPSTRARLEASEGYQKWKRGKEEKRQKRAEKDRADKRTAKRLSQRDMEGYVNEKDMKHWKKEGELVEKAIEKLDGQLGGALKRNTEIAARERANQLNRRHSDRKMDDPSQVHQSGSTVEAA</sequence>
<reference evidence="9 10" key="1">
    <citation type="journal article" date="2018" name="Nat. Ecol. Evol.">
        <title>Pezizomycetes genomes reveal the molecular basis of ectomycorrhizal truffle lifestyle.</title>
        <authorList>
            <person name="Murat C."/>
            <person name="Payen T."/>
            <person name="Noel B."/>
            <person name="Kuo A."/>
            <person name="Morin E."/>
            <person name="Chen J."/>
            <person name="Kohler A."/>
            <person name="Krizsan K."/>
            <person name="Balestrini R."/>
            <person name="Da Silva C."/>
            <person name="Montanini B."/>
            <person name="Hainaut M."/>
            <person name="Levati E."/>
            <person name="Barry K.W."/>
            <person name="Belfiori B."/>
            <person name="Cichocki N."/>
            <person name="Clum A."/>
            <person name="Dockter R.B."/>
            <person name="Fauchery L."/>
            <person name="Guy J."/>
            <person name="Iotti M."/>
            <person name="Le Tacon F."/>
            <person name="Lindquist E.A."/>
            <person name="Lipzen A."/>
            <person name="Malagnac F."/>
            <person name="Mello A."/>
            <person name="Molinier V."/>
            <person name="Miyauchi S."/>
            <person name="Poulain J."/>
            <person name="Riccioni C."/>
            <person name="Rubini A."/>
            <person name="Sitrit Y."/>
            <person name="Splivallo R."/>
            <person name="Traeger S."/>
            <person name="Wang M."/>
            <person name="Zifcakova L."/>
            <person name="Wipf D."/>
            <person name="Zambonelli A."/>
            <person name="Paolocci F."/>
            <person name="Nowrousian M."/>
            <person name="Ottonello S."/>
            <person name="Baldrian P."/>
            <person name="Spatafora J.W."/>
            <person name="Henrissat B."/>
            <person name="Nagy L.G."/>
            <person name="Aury J.M."/>
            <person name="Wincker P."/>
            <person name="Grigoriev I.V."/>
            <person name="Bonfante P."/>
            <person name="Martin F.M."/>
        </authorList>
    </citation>
    <scope>NUCLEOTIDE SEQUENCE [LARGE SCALE GENOMIC DNA]</scope>
    <source>
        <strain evidence="9 10">RN42</strain>
    </source>
</reference>
<keyword evidence="10" id="KW-1185">Reference proteome</keyword>
<keyword evidence="3" id="KW-0904">Protein phosphatase</keyword>
<evidence type="ECO:0000256" key="6">
    <source>
        <dbReference type="SAM" id="MobiDB-lite"/>
    </source>
</evidence>
<dbReference type="InterPro" id="IPR000387">
    <property type="entry name" value="Tyr_Pase_dom"/>
</dbReference>
<feature type="region of interest" description="Disordered" evidence="6">
    <location>
        <begin position="203"/>
        <end position="248"/>
    </location>
</feature>
<protein>
    <submittedName>
        <fullName evidence="9">Phosphatases II</fullName>
    </submittedName>
</protein>